<reference evidence="11 12" key="1">
    <citation type="submission" date="2024-10" db="EMBL/GenBank/DDBJ databases">
        <authorList>
            <person name="Kim D."/>
        </authorList>
    </citation>
    <scope>NUCLEOTIDE SEQUENCE [LARGE SCALE GENOMIC DNA]</scope>
    <source>
        <strain evidence="11">Taebaek</strain>
    </source>
</reference>
<keyword evidence="12" id="KW-1185">Reference proteome</keyword>
<evidence type="ECO:0000256" key="7">
    <source>
        <dbReference type="ARBA" id="ARBA00022989"/>
    </source>
</evidence>
<dbReference type="EMBL" id="JBICCN010000319">
    <property type="protein sequence ID" value="KAL3077931.1"/>
    <property type="molecule type" value="Genomic_DNA"/>
</dbReference>
<evidence type="ECO:0000256" key="3">
    <source>
        <dbReference type="ARBA" id="ARBA00022448"/>
    </source>
</evidence>
<proteinExistence type="inferred from homology"/>
<dbReference type="InterPro" id="IPR002056">
    <property type="entry name" value="MAS20"/>
</dbReference>
<dbReference type="PANTHER" id="PTHR12430">
    <property type="entry name" value="MITOCHONDRIAL IMPORT RECEPTOR SUBUNIT TOM20"/>
    <property type="match status" value="1"/>
</dbReference>
<dbReference type="PRINTS" id="PR00351">
    <property type="entry name" value="OM20RECEPTOR"/>
</dbReference>
<dbReference type="InterPro" id="IPR022422">
    <property type="entry name" value="MAS20_rcpt_metazoan"/>
</dbReference>
<evidence type="ECO:0000256" key="10">
    <source>
        <dbReference type="SAM" id="Phobius"/>
    </source>
</evidence>
<keyword evidence="5" id="KW-1000">Mitochondrion outer membrane</keyword>
<name>A0ABD2IFA1_HETSC</name>
<dbReference type="Pfam" id="PF02064">
    <property type="entry name" value="MAS20"/>
    <property type="match status" value="1"/>
</dbReference>
<evidence type="ECO:0000256" key="8">
    <source>
        <dbReference type="ARBA" id="ARBA00023128"/>
    </source>
</evidence>
<evidence type="ECO:0000313" key="11">
    <source>
        <dbReference type="EMBL" id="KAL3077931.1"/>
    </source>
</evidence>
<dbReference type="GO" id="GO:0015031">
    <property type="term" value="P:protein transport"/>
    <property type="evidence" value="ECO:0007669"/>
    <property type="project" value="UniProtKB-KW"/>
</dbReference>
<sequence>MSTFYSLNVSSNWLKYLSLGTALVVGYAVYIDRKRRLDPEYKQKIRQNRKQKQANFFYAKMSGGVDFPDPSDPQANEIFFFSQITLGEEKMQTGHIEEGITHLSNAIVTCSKPDELLRIFQQTIPPECFSLLVQAIPGARMRRNASSSYRHGREPIDLDSAKIDDIGDNAVDKKMFVLQDDELE</sequence>
<keyword evidence="7 10" id="KW-1133">Transmembrane helix</keyword>
<evidence type="ECO:0008006" key="13">
    <source>
        <dbReference type="Google" id="ProtNLM"/>
    </source>
</evidence>
<evidence type="ECO:0000256" key="9">
    <source>
        <dbReference type="ARBA" id="ARBA00023136"/>
    </source>
</evidence>
<organism evidence="11 12">
    <name type="scientific">Heterodera schachtii</name>
    <name type="common">Sugarbeet cyst nematode worm</name>
    <name type="synonym">Tylenchus schachtii</name>
    <dbReference type="NCBI Taxonomy" id="97005"/>
    <lineage>
        <taxon>Eukaryota</taxon>
        <taxon>Metazoa</taxon>
        <taxon>Ecdysozoa</taxon>
        <taxon>Nematoda</taxon>
        <taxon>Chromadorea</taxon>
        <taxon>Rhabditida</taxon>
        <taxon>Tylenchina</taxon>
        <taxon>Tylenchomorpha</taxon>
        <taxon>Tylenchoidea</taxon>
        <taxon>Heteroderidae</taxon>
        <taxon>Heteroderinae</taxon>
        <taxon>Heterodera</taxon>
    </lineage>
</organism>
<accession>A0ABD2IFA1</accession>
<dbReference type="InterPro" id="IPR023392">
    <property type="entry name" value="Tom20_dom_sf"/>
</dbReference>
<protein>
    <recommendedName>
        <fullName evidence="13">Mitochondrial import receptor subunit TOM20</fullName>
    </recommendedName>
</protein>
<keyword evidence="6" id="KW-0653">Protein transport</keyword>
<keyword evidence="3" id="KW-0813">Transport</keyword>
<dbReference type="AlphaFoldDB" id="A0ABD2IFA1"/>
<keyword evidence="8" id="KW-0496">Mitochondrion</keyword>
<keyword evidence="9 10" id="KW-0472">Membrane</keyword>
<dbReference type="Proteomes" id="UP001620645">
    <property type="component" value="Unassembled WGS sequence"/>
</dbReference>
<dbReference type="SUPFAM" id="SSF47157">
    <property type="entry name" value="Mitochondrial import receptor subunit Tom20"/>
    <property type="match status" value="1"/>
</dbReference>
<comment type="subcellular location">
    <subcellularLocation>
        <location evidence="1">Mitochondrion outer membrane</location>
        <topology evidence="1">Single-pass membrane protein</topology>
    </subcellularLocation>
</comment>
<keyword evidence="4 10" id="KW-0812">Transmembrane</keyword>
<dbReference type="PRINTS" id="PR01989">
    <property type="entry name" value="EUOM20RECPTR"/>
</dbReference>
<dbReference type="GO" id="GO:0005741">
    <property type="term" value="C:mitochondrial outer membrane"/>
    <property type="evidence" value="ECO:0007669"/>
    <property type="project" value="UniProtKB-SubCell"/>
</dbReference>
<comment type="caution">
    <text evidence="11">The sequence shown here is derived from an EMBL/GenBank/DDBJ whole genome shotgun (WGS) entry which is preliminary data.</text>
</comment>
<evidence type="ECO:0000256" key="1">
    <source>
        <dbReference type="ARBA" id="ARBA00004572"/>
    </source>
</evidence>
<dbReference type="Gene3D" id="1.20.960.10">
    <property type="entry name" value="Mitochondrial outer membrane translocase complex, subunit Tom20 domain"/>
    <property type="match status" value="1"/>
</dbReference>
<dbReference type="PANTHER" id="PTHR12430:SF0">
    <property type="entry name" value="TRANSLOCASE OF OUTER MITOCHONDRIAL MEMBRANE 20"/>
    <property type="match status" value="1"/>
</dbReference>
<gene>
    <name evidence="11" type="ORF">niasHS_013460</name>
</gene>
<evidence type="ECO:0000256" key="5">
    <source>
        <dbReference type="ARBA" id="ARBA00022787"/>
    </source>
</evidence>
<comment type="similarity">
    <text evidence="2">Belongs to the Tom20 family.</text>
</comment>
<evidence type="ECO:0000313" key="12">
    <source>
        <dbReference type="Proteomes" id="UP001620645"/>
    </source>
</evidence>
<evidence type="ECO:0000256" key="2">
    <source>
        <dbReference type="ARBA" id="ARBA00005792"/>
    </source>
</evidence>
<evidence type="ECO:0000256" key="4">
    <source>
        <dbReference type="ARBA" id="ARBA00022692"/>
    </source>
</evidence>
<feature type="transmembrane region" description="Helical" evidence="10">
    <location>
        <begin position="13"/>
        <end position="31"/>
    </location>
</feature>
<evidence type="ECO:0000256" key="6">
    <source>
        <dbReference type="ARBA" id="ARBA00022927"/>
    </source>
</evidence>